<dbReference type="AlphaFoldDB" id="A0A974S6E1"/>
<reference evidence="1" key="1">
    <citation type="submission" date="2021-01" db="EMBL/GenBank/DDBJ databases">
        <title>Enterococcus.</title>
        <authorList>
            <person name="Du X."/>
            <person name="Wang N."/>
        </authorList>
    </citation>
    <scope>NUCLEOTIDE SEQUENCE [LARGE SCALE GENOMIC DNA]</scope>
    <source>
        <strain evidence="1">T90-2</strain>
    </source>
</reference>
<gene>
    <name evidence="1" type="ORF">JG559_10670</name>
</gene>
<evidence type="ECO:0000313" key="1">
    <source>
        <dbReference type="EMBL" id="QQV79542.1"/>
    </source>
</evidence>
<accession>A0A974S6E1</accession>
<organism evidence="1">
    <name type="scientific">Enterococcus faecalis</name>
    <name type="common">Streptococcus faecalis</name>
    <dbReference type="NCBI Taxonomy" id="1351"/>
    <lineage>
        <taxon>Bacteria</taxon>
        <taxon>Bacillati</taxon>
        <taxon>Bacillota</taxon>
        <taxon>Bacilli</taxon>
        <taxon>Lactobacillales</taxon>
        <taxon>Enterococcaceae</taxon>
        <taxon>Enterococcus</taxon>
    </lineage>
</organism>
<protein>
    <submittedName>
        <fullName evidence="1">Uncharacterized protein</fullName>
    </submittedName>
</protein>
<proteinExistence type="predicted"/>
<name>A0A974S6E1_ENTFL</name>
<sequence>MKVRNLFFYGAVTETHPQALAEPFYRKEALQVIYETVTFDSLEGTQDYPPKLFRRTYHRKSINRRRVDRTLSPSDTN</sequence>
<dbReference type="EMBL" id="CP068242">
    <property type="protein sequence ID" value="QQV79542.1"/>
    <property type="molecule type" value="Genomic_DNA"/>
</dbReference>